<dbReference type="InterPro" id="IPR051533">
    <property type="entry name" value="WaaL-like"/>
</dbReference>
<feature type="domain" description="O-antigen ligase-related" evidence="6">
    <location>
        <begin position="43"/>
        <end position="180"/>
    </location>
</feature>
<sequence>MRIPCLLVPNDLVILTLFIPFLISIALRNLHHAASGFALLTIGLNICVLTIFQSRGGLILSIIAIVLTCCLFKSRRLLAIPFLCLLIVLLSDYLWGFALFGKLKNVWYSRAPAWAAAWEMFTDSPWLGTGPRSFGHLYFSYQQKTALPAWLIVDKRIMPWAHNLYLETLAEQGVPGILSFGILIKFMISDSVAMIRSRNRDIRFIAVGLFSSLVTFLMAGMFELSFIRHWVVIVFFTMAALIATAGLKTHGQQSWQDFHKN</sequence>
<protein>
    <recommendedName>
        <fullName evidence="6">O-antigen ligase-related domain-containing protein</fullName>
    </recommendedName>
</protein>
<evidence type="ECO:0000313" key="8">
    <source>
        <dbReference type="Proteomes" id="UP000288096"/>
    </source>
</evidence>
<reference evidence="8" key="1">
    <citation type="submission" date="2017-11" db="EMBL/GenBank/DDBJ databases">
        <authorList>
            <person name="Watanabe M."/>
            <person name="Kojima H."/>
        </authorList>
    </citation>
    <scope>NUCLEOTIDE SEQUENCE [LARGE SCALE GENOMIC DNA]</scope>
    <source>
        <strain evidence="8">Tokyo 01</strain>
    </source>
</reference>
<proteinExistence type="predicted"/>
<dbReference type="PANTHER" id="PTHR37422:SF13">
    <property type="entry name" value="LIPOPOLYSACCHARIDE BIOSYNTHESIS PROTEIN PA4999-RELATED"/>
    <property type="match status" value="1"/>
</dbReference>
<dbReference type="Proteomes" id="UP000288096">
    <property type="component" value="Unassembled WGS sequence"/>
</dbReference>
<feature type="transmembrane region" description="Helical" evidence="5">
    <location>
        <begin position="227"/>
        <end position="247"/>
    </location>
</feature>
<keyword evidence="2 5" id="KW-0812">Transmembrane</keyword>
<dbReference type="InterPro" id="IPR007016">
    <property type="entry name" value="O-antigen_ligase-rel_domated"/>
</dbReference>
<feature type="transmembrane region" description="Helical" evidence="5">
    <location>
        <begin position="80"/>
        <end position="100"/>
    </location>
</feature>
<feature type="transmembrane region" description="Helical" evidence="5">
    <location>
        <begin position="204"/>
        <end position="221"/>
    </location>
</feature>
<reference evidence="8" key="2">
    <citation type="submission" date="2019-01" db="EMBL/GenBank/DDBJ databases">
        <title>Genome sequence of Desulfonema ishimotonii strain Tokyo 01.</title>
        <authorList>
            <person name="Fukui M."/>
        </authorList>
    </citation>
    <scope>NUCLEOTIDE SEQUENCE [LARGE SCALE GENOMIC DNA]</scope>
    <source>
        <strain evidence="8">Tokyo 01</strain>
    </source>
</reference>
<evidence type="ECO:0000256" key="3">
    <source>
        <dbReference type="ARBA" id="ARBA00022989"/>
    </source>
</evidence>
<comment type="subcellular location">
    <subcellularLocation>
        <location evidence="1">Membrane</location>
        <topology evidence="1">Multi-pass membrane protein</topology>
    </subcellularLocation>
</comment>
<name>A0A401G1G1_9BACT</name>
<feature type="transmembrane region" description="Helical" evidence="5">
    <location>
        <begin position="7"/>
        <end position="27"/>
    </location>
</feature>
<dbReference type="PANTHER" id="PTHR37422">
    <property type="entry name" value="TEICHURONIC ACID BIOSYNTHESIS PROTEIN TUAE"/>
    <property type="match status" value="1"/>
</dbReference>
<organism evidence="7 8">
    <name type="scientific">Desulfonema ishimotonii</name>
    <dbReference type="NCBI Taxonomy" id="45657"/>
    <lineage>
        <taxon>Bacteria</taxon>
        <taxon>Pseudomonadati</taxon>
        <taxon>Thermodesulfobacteriota</taxon>
        <taxon>Desulfobacteria</taxon>
        <taxon>Desulfobacterales</taxon>
        <taxon>Desulfococcaceae</taxon>
        <taxon>Desulfonema</taxon>
    </lineage>
</organism>
<evidence type="ECO:0000256" key="5">
    <source>
        <dbReference type="SAM" id="Phobius"/>
    </source>
</evidence>
<evidence type="ECO:0000256" key="1">
    <source>
        <dbReference type="ARBA" id="ARBA00004141"/>
    </source>
</evidence>
<keyword evidence="3 5" id="KW-1133">Transmembrane helix</keyword>
<accession>A0A401G1G1</accession>
<evidence type="ECO:0000313" key="7">
    <source>
        <dbReference type="EMBL" id="GBC63051.1"/>
    </source>
</evidence>
<dbReference type="Pfam" id="PF04932">
    <property type="entry name" value="Wzy_C"/>
    <property type="match status" value="1"/>
</dbReference>
<dbReference type="GO" id="GO:0016020">
    <property type="term" value="C:membrane"/>
    <property type="evidence" value="ECO:0007669"/>
    <property type="project" value="UniProtKB-SubCell"/>
</dbReference>
<dbReference type="AlphaFoldDB" id="A0A401G1G1"/>
<comment type="caution">
    <text evidence="7">The sequence shown here is derived from an EMBL/GenBank/DDBJ whole genome shotgun (WGS) entry which is preliminary data.</text>
</comment>
<dbReference type="RefSeq" id="WP_166405203.1">
    <property type="nucleotide sequence ID" value="NZ_BEXT01000001.1"/>
</dbReference>
<evidence type="ECO:0000256" key="2">
    <source>
        <dbReference type="ARBA" id="ARBA00022692"/>
    </source>
</evidence>
<evidence type="ECO:0000256" key="4">
    <source>
        <dbReference type="ARBA" id="ARBA00023136"/>
    </source>
</evidence>
<gene>
    <name evidence="7" type="ORF">DENIS_4040</name>
</gene>
<keyword evidence="4 5" id="KW-0472">Membrane</keyword>
<dbReference type="EMBL" id="BEXT01000001">
    <property type="protein sequence ID" value="GBC63051.1"/>
    <property type="molecule type" value="Genomic_DNA"/>
</dbReference>
<keyword evidence="8" id="KW-1185">Reference proteome</keyword>
<evidence type="ECO:0000259" key="6">
    <source>
        <dbReference type="Pfam" id="PF04932"/>
    </source>
</evidence>